<keyword evidence="3" id="KW-1015">Disulfide bond</keyword>
<dbReference type="GO" id="GO:0005911">
    <property type="term" value="C:cell-cell junction"/>
    <property type="evidence" value="ECO:0007669"/>
    <property type="project" value="TreeGrafter"/>
</dbReference>
<organism evidence="8 9">
    <name type="scientific">Exocentrus adspersus</name>
    <dbReference type="NCBI Taxonomy" id="1586481"/>
    <lineage>
        <taxon>Eukaryota</taxon>
        <taxon>Metazoa</taxon>
        <taxon>Ecdysozoa</taxon>
        <taxon>Arthropoda</taxon>
        <taxon>Hexapoda</taxon>
        <taxon>Insecta</taxon>
        <taxon>Pterygota</taxon>
        <taxon>Neoptera</taxon>
        <taxon>Endopterygota</taxon>
        <taxon>Coleoptera</taxon>
        <taxon>Polyphaga</taxon>
        <taxon>Cucujiformia</taxon>
        <taxon>Chrysomeloidea</taxon>
        <taxon>Cerambycidae</taxon>
        <taxon>Lamiinae</taxon>
        <taxon>Acanthocinini</taxon>
        <taxon>Exocentrus</taxon>
    </lineage>
</organism>
<dbReference type="AlphaFoldDB" id="A0AAV8W646"/>
<dbReference type="InterPro" id="IPR003599">
    <property type="entry name" value="Ig_sub"/>
</dbReference>
<evidence type="ECO:0000313" key="8">
    <source>
        <dbReference type="EMBL" id="KAJ8922096.1"/>
    </source>
</evidence>
<keyword evidence="9" id="KW-1185">Reference proteome</keyword>
<keyword evidence="4" id="KW-0325">Glycoprotein</keyword>
<comment type="caution">
    <text evidence="8">The sequence shown here is derived from an EMBL/GenBank/DDBJ whole genome shotgun (WGS) entry which is preliminary data.</text>
</comment>
<dbReference type="GO" id="GO:0005886">
    <property type="term" value="C:plasma membrane"/>
    <property type="evidence" value="ECO:0007669"/>
    <property type="project" value="TreeGrafter"/>
</dbReference>
<reference evidence="8 9" key="1">
    <citation type="journal article" date="2023" name="Insect Mol. Biol.">
        <title>Genome sequencing provides insights into the evolution of gene families encoding plant cell wall-degrading enzymes in longhorned beetles.</title>
        <authorList>
            <person name="Shin N.R."/>
            <person name="Okamura Y."/>
            <person name="Kirsch R."/>
            <person name="Pauchet Y."/>
        </authorList>
    </citation>
    <scope>NUCLEOTIDE SEQUENCE [LARGE SCALE GENOMIC DNA]</scope>
    <source>
        <strain evidence="8">EAD_L_NR</strain>
    </source>
</reference>
<feature type="domain" description="Ig-like" evidence="7">
    <location>
        <begin position="283"/>
        <end position="365"/>
    </location>
</feature>
<dbReference type="EMBL" id="JANEYG010000007">
    <property type="protein sequence ID" value="KAJ8922096.1"/>
    <property type="molecule type" value="Genomic_DNA"/>
</dbReference>
<dbReference type="SMART" id="SM00408">
    <property type="entry name" value="IGc2"/>
    <property type="match status" value="5"/>
</dbReference>
<dbReference type="InterPro" id="IPR003598">
    <property type="entry name" value="Ig_sub2"/>
</dbReference>
<evidence type="ECO:0000256" key="3">
    <source>
        <dbReference type="ARBA" id="ARBA00023157"/>
    </source>
</evidence>
<evidence type="ECO:0000256" key="5">
    <source>
        <dbReference type="ARBA" id="ARBA00023319"/>
    </source>
</evidence>
<keyword evidence="6" id="KW-1133">Transmembrane helix</keyword>
<dbReference type="SMART" id="SM00409">
    <property type="entry name" value="IG"/>
    <property type="match status" value="5"/>
</dbReference>
<keyword evidence="5" id="KW-0393">Immunoglobulin domain</keyword>
<proteinExistence type="predicted"/>
<evidence type="ECO:0000256" key="6">
    <source>
        <dbReference type="SAM" id="Phobius"/>
    </source>
</evidence>
<feature type="domain" description="Ig-like" evidence="7">
    <location>
        <begin position="63"/>
        <end position="160"/>
    </location>
</feature>
<evidence type="ECO:0000256" key="2">
    <source>
        <dbReference type="ARBA" id="ARBA00023136"/>
    </source>
</evidence>
<dbReference type="GO" id="GO:0050839">
    <property type="term" value="F:cell adhesion molecule binding"/>
    <property type="evidence" value="ECO:0007669"/>
    <property type="project" value="TreeGrafter"/>
</dbReference>
<dbReference type="InterPro" id="IPR036179">
    <property type="entry name" value="Ig-like_dom_sf"/>
</dbReference>
<dbReference type="Pfam" id="PF13927">
    <property type="entry name" value="Ig_3"/>
    <property type="match status" value="3"/>
</dbReference>
<comment type="subcellular location">
    <subcellularLocation>
        <location evidence="1">Membrane</location>
        <topology evidence="1">Single-pass type I membrane protein</topology>
    </subcellularLocation>
</comment>
<dbReference type="InterPro" id="IPR013783">
    <property type="entry name" value="Ig-like_fold"/>
</dbReference>
<dbReference type="PANTHER" id="PTHR11640">
    <property type="entry name" value="NEPHRIN"/>
    <property type="match status" value="1"/>
</dbReference>
<keyword evidence="6" id="KW-0812">Transmembrane</keyword>
<dbReference type="InterPro" id="IPR051275">
    <property type="entry name" value="Cell_adhesion_signaling"/>
</dbReference>
<feature type="domain" description="Ig-like" evidence="7">
    <location>
        <begin position="372"/>
        <end position="484"/>
    </location>
</feature>
<feature type="domain" description="Ig-like" evidence="7">
    <location>
        <begin position="167"/>
        <end position="278"/>
    </location>
</feature>
<dbReference type="Proteomes" id="UP001159042">
    <property type="component" value="Unassembled WGS sequence"/>
</dbReference>
<feature type="domain" description="Ig-like" evidence="7">
    <location>
        <begin position="491"/>
        <end position="573"/>
    </location>
</feature>
<dbReference type="InterPro" id="IPR007110">
    <property type="entry name" value="Ig-like_dom"/>
</dbReference>
<dbReference type="Pfam" id="PF13895">
    <property type="entry name" value="Ig_2"/>
    <property type="match status" value="1"/>
</dbReference>
<dbReference type="PANTHER" id="PTHR11640:SF31">
    <property type="entry name" value="IRREGULAR CHIASM C-ROUGHEST PROTEIN-RELATED"/>
    <property type="match status" value="1"/>
</dbReference>
<gene>
    <name evidence="8" type="ORF">NQ315_004028</name>
</gene>
<evidence type="ECO:0000259" key="7">
    <source>
        <dbReference type="PROSITE" id="PS50835"/>
    </source>
</evidence>
<accession>A0AAV8W646</accession>
<dbReference type="CDD" id="cd00096">
    <property type="entry name" value="Ig"/>
    <property type="match status" value="2"/>
</dbReference>
<dbReference type="GO" id="GO:0098609">
    <property type="term" value="P:cell-cell adhesion"/>
    <property type="evidence" value="ECO:0007669"/>
    <property type="project" value="TreeGrafter"/>
</dbReference>
<evidence type="ECO:0000256" key="1">
    <source>
        <dbReference type="ARBA" id="ARBA00004479"/>
    </source>
</evidence>
<sequence>MGIQLAIPLQRDGTYTTKSSLVFKASHYENGRTIYCYAENAVMHKNSEPELHASIILDVRYPPVITLSPLNITVNETTSLSSENTVLLKCHYFANPQELKGIVWSKDGKNLTLDDPNKYVGGTLINPPVYIKNVVREDMGEYTCSLRNEVGSETSDDSIFLNVQYPPDVEVVMEPSTPVKTVEKSTVLLECNVTSGNPSTLQKVRWFLDGELMKEFPECNYTSYDEDGVGEGNGGPFCGLDPSILSLEKVDEKFAGNYTCQGRNVAGWGNESEPKELIVYYPPSPAKLRYYPSKIVKGASVTLECTVDNPGRPDNLTYIWYRGLHQMAEITTSNFTISPVGLETRTNFTCTAENEGGKSQQATVFINVNAPPAFIQKLPTYQGVLYSSQHINLTCIVECNPECSIVWNKDGNRIDTSNNPLYKVETKKLPPDFRKNDFESVNSTLIWNMDAWPGKKLDKTAPNSLYTCQSMPNSIGIGVNSTIEIAVDYPPEEVYISPATVIHVIENQAPSPIKCQGKGRPALTYQWQKNATSEPISRNEDLVLGPMRRSDTGRYICEAKNKHGVQTAAAYFNEKTYNPQIVFCLIDVPDAPECTLVQTERSSSQVLRCTVRANPQEVKFTWLAKESNETFVVTSNIEHHGLESFLFLDSSVDTARRYYCYANNSVGTSTPCDISVEAYQEQSRQIGRPGNLPWWKQFTRDEMIIIIASIIAIIIIVIIICIVIILVCRRKRADTKCESIPVFDFVPSFPFRAPRYCPIIQ</sequence>
<dbReference type="Gene3D" id="2.60.40.10">
    <property type="entry name" value="Immunoglobulins"/>
    <property type="match status" value="7"/>
</dbReference>
<evidence type="ECO:0000256" key="4">
    <source>
        <dbReference type="ARBA" id="ARBA00023180"/>
    </source>
</evidence>
<feature type="transmembrane region" description="Helical" evidence="6">
    <location>
        <begin position="703"/>
        <end position="728"/>
    </location>
</feature>
<name>A0AAV8W646_9CUCU</name>
<dbReference type="PROSITE" id="PS50835">
    <property type="entry name" value="IG_LIKE"/>
    <property type="match status" value="6"/>
</dbReference>
<evidence type="ECO:0000313" key="9">
    <source>
        <dbReference type="Proteomes" id="UP001159042"/>
    </source>
</evidence>
<protein>
    <recommendedName>
        <fullName evidence="7">Ig-like domain-containing protein</fullName>
    </recommendedName>
</protein>
<dbReference type="SUPFAM" id="SSF48726">
    <property type="entry name" value="Immunoglobulin"/>
    <property type="match status" value="5"/>
</dbReference>
<keyword evidence="2 6" id="KW-0472">Membrane</keyword>
<feature type="domain" description="Ig-like" evidence="7">
    <location>
        <begin position="592"/>
        <end position="675"/>
    </location>
</feature>